<comment type="caution">
    <text evidence="1">The sequence shown here is derived from an EMBL/GenBank/DDBJ whole genome shotgun (WGS) entry which is preliminary data.</text>
</comment>
<gene>
    <name evidence="1" type="ORF">HMPREF9088_2376</name>
</gene>
<evidence type="ECO:0000313" key="1">
    <source>
        <dbReference type="EMBL" id="EFU72785.1"/>
    </source>
</evidence>
<dbReference type="Proteomes" id="UP000010296">
    <property type="component" value="Unassembled WGS sequence"/>
</dbReference>
<dbReference type="AlphaFoldDB" id="E6LJ36"/>
<keyword evidence="2" id="KW-1185">Reference proteome</keyword>
<accession>E6LJ36</accession>
<reference evidence="1 2" key="1">
    <citation type="submission" date="2010-12" db="EMBL/GenBank/DDBJ databases">
        <authorList>
            <person name="Muzny D."/>
            <person name="Qin X."/>
            <person name="Deng J."/>
            <person name="Jiang H."/>
            <person name="Liu Y."/>
            <person name="Qu J."/>
            <person name="Song X.-Z."/>
            <person name="Zhang L."/>
            <person name="Thornton R."/>
            <person name="Coyle M."/>
            <person name="Francisco L."/>
            <person name="Jackson L."/>
            <person name="Javaid M."/>
            <person name="Korchina V."/>
            <person name="Kovar C."/>
            <person name="Mata R."/>
            <person name="Mathew T."/>
            <person name="Ngo R."/>
            <person name="Nguyen L."/>
            <person name="Nguyen N."/>
            <person name="Okwuonu G."/>
            <person name="Ongeri F."/>
            <person name="Pham C."/>
            <person name="Simmons D."/>
            <person name="Wilczek-Boney K."/>
            <person name="Hale W."/>
            <person name="Jakkamsetti A."/>
            <person name="Pham P."/>
            <person name="Ruth R."/>
            <person name="San Lucas F."/>
            <person name="Warren J."/>
            <person name="Zhang J."/>
            <person name="Zhao Z."/>
            <person name="Zhou C."/>
            <person name="Zhu D."/>
            <person name="Lee S."/>
            <person name="Bess C."/>
            <person name="Blankenburg K."/>
            <person name="Forbes L."/>
            <person name="Fu Q."/>
            <person name="Gubbala S."/>
            <person name="Hirani K."/>
            <person name="Jayaseelan J.C."/>
            <person name="Lara F."/>
            <person name="Munidasa M."/>
            <person name="Palculict T."/>
            <person name="Patil S."/>
            <person name="Pu L.-L."/>
            <person name="Saada N."/>
            <person name="Tang L."/>
            <person name="Weissenberger G."/>
            <person name="Zhu Y."/>
            <person name="Hemphill L."/>
            <person name="Shang Y."/>
            <person name="Youmans B."/>
            <person name="Ayvaz T."/>
            <person name="Ross M."/>
            <person name="Santibanez J."/>
            <person name="Aqrawi P."/>
            <person name="Gross S."/>
            <person name="Joshi V."/>
            <person name="Fowler G."/>
            <person name="Nazareth L."/>
            <person name="Reid J."/>
            <person name="Worley K."/>
            <person name="Petrosino J."/>
            <person name="Highlander S."/>
            <person name="Gibbs R."/>
        </authorList>
    </citation>
    <scope>NUCLEOTIDE SEQUENCE [LARGE SCALE GENOMIC DNA]</scope>
    <source>
        <strain evidence="2">DSM 15952 / CCUG 50447 / LMG 22039 / TP 1.5</strain>
    </source>
</reference>
<dbReference type="STRING" id="888064.HMPREF9088_2376"/>
<organism evidence="1 2">
    <name type="scientific">Enterococcus italicus (strain DSM 15952 / CCUG 50447 / LMG 22039 / TP 1.5)</name>
    <dbReference type="NCBI Taxonomy" id="888064"/>
    <lineage>
        <taxon>Bacteria</taxon>
        <taxon>Bacillati</taxon>
        <taxon>Bacillota</taxon>
        <taxon>Bacilli</taxon>
        <taxon>Lactobacillales</taxon>
        <taxon>Enterococcaceae</taxon>
        <taxon>Enterococcus</taxon>
    </lineage>
</organism>
<feature type="non-terminal residue" evidence="1">
    <location>
        <position position="1"/>
    </location>
</feature>
<dbReference type="HOGENOM" id="CLU_3243700_0_0_9"/>
<evidence type="ECO:0000313" key="2">
    <source>
        <dbReference type="Proteomes" id="UP000010296"/>
    </source>
</evidence>
<name>E6LJ36_ENTI1</name>
<proteinExistence type="predicted"/>
<protein>
    <submittedName>
        <fullName evidence="1">Uncharacterized protein</fullName>
    </submittedName>
</protein>
<sequence>EDSITKENNPERKEILSIKKEKLIGIKQGLIEYVQSEVERKI</sequence>
<dbReference type="EMBL" id="AEPV01000132">
    <property type="protein sequence ID" value="EFU72785.1"/>
    <property type="molecule type" value="Genomic_DNA"/>
</dbReference>